<dbReference type="NCBIfam" id="TIGR02241">
    <property type="entry name" value="conserved hypothetical phage tail region protein"/>
    <property type="match status" value="1"/>
</dbReference>
<comment type="caution">
    <text evidence="1">The sequence shown here is derived from an EMBL/GenBank/DDBJ whole genome shotgun (WGS) entry which is preliminary data.</text>
</comment>
<proteinExistence type="predicted"/>
<evidence type="ECO:0000313" key="2">
    <source>
        <dbReference type="Proteomes" id="UP001606305"/>
    </source>
</evidence>
<dbReference type="RefSeq" id="WP_394488695.1">
    <property type="nucleotide sequence ID" value="NZ_JBIGIA010000009.1"/>
</dbReference>
<gene>
    <name evidence="1" type="ORF">ACG00X_13440</name>
</gene>
<dbReference type="InterPro" id="IPR011747">
    <property type="entry name" value="CHP02241"/>
</dbReference>
<protein>
    <submittedName>
        <fullName evidence="1">Phage tail protein</fullName>
    </submittedName>
</protein>
<dbReference type="PANTHER" id="PTHR38009">
    <property type="entry name" value="CONSERVED HYPOTHETICAL PHAGE TAIL PROTEIN"/>
    <property type="match status" value="1"/>
</dbReference>
<dbReference type="PANTHER" id="PTHR38009:SF1">
    <property type="entry name" value="CONSERVED HYPOTHETICAL PHAGE TAIL PROTEIN"/>
    <property type="match status" value="1"/>
</dbReference>
<keyword evidence="2" id="KW-1185">Reference proteome</keyword>
<dbReference type="InterPro" id="IPR010667">
    <property type="entry name" value="Phage_T4_Gp19"/>
</dbReference>
<accession>A0ABW7G7A1</accession>
<sequence length="168" mass="18704">MAARVADGRSMMADAEREQWQPFSTLNFVVEILPDGDSKPLAGASFSDCDGLEINHEVKTLKEGGNPNRVHRLAGPVSFGQLTLKRGVTRGTDLWRWFDRSLANPALRAGITISVLRPDKSEWGRFVLSRCLPVKLKAPMLNARDGNVAVEEIQVAYEAFRWEDKSHA</sequence>
<evidence type="ECO:0000313" key="1">
    <source>
        <dbReference type="EMBL" id="MFG6457840.1"/>
    </source>
</evidence>
<reference evidence="1 2" key="1">
    <citation type="submission" date="2024-09" db="EMBL/GenBank/DDBJ databases">
        <title>Novel species of the genus Pelomonas and Roseateles isolated from streams.</title>
        <authorList>
            <person name="Lu H."/>
        </authorList>
    </citation>
    <scope>NUCLEOTIDE SEQUENCE [LARGE SCALE GENOMIC DNA]</scope>
    <source>
        <strain evidence="1 2">BYS96W</strain>
    </source>
</reference>
<name>A0ABW7G7A1_9BURK</name>
<dbReference type="Proteomes" id="UP001606305">
    <property type="component" value="Unassembled WGS sequence"/>
</dbReference>
<organism evidence="1 2">
    <name type="scientific">Pelomonas nitida</name>
    <dbReference type="NCBI Taxonomy" id="3299027"/>
    <lineage>
        <taxon>Bacteria</taxon>
        <taxon>Pseudomonadati</taxon>
        <taxon>Pseudomonadota</taxon>
        <taxon>Betaproteobacteria</taxon>
        <taxon>Burkholderiales</taxon>
        <taxon>Sphaerotilaceae</taxon>
        <taxon>Roseateles</taxon>
    </lineage>
</organism>
<dbReference type="EMBL" id="JBIGIA010000009">
    <property type="protein sequence ID" value="MFG6457840.1"/>
    <property type="molecule type" value="Genomic_DNA"/>
</dbReference>
<dbReference type="Pfam" id="PF06841">
    <property type="entry name" value="Phage_T4_gp19"/>
    <property type="match status" value="1"/>
</dbReference>